<evidence type="ECO:0000313" key="3">
    <source>
        <dbReference type="Proteomes" id="UP000608890"/>
    </source>
</evidence>
<feature type="region of interest" description="Disordered" evidence="1">
    <location>
        <begin position="43"/>
        <end position="73"/>
    </location>
</feature>
<dbReference type="RefSeq" id="WP_189047271.1">
    <property type="nucleotide sequence ID" value="NZ_BMNB01000023.1"/>
</dbReference>
<reference evidence="2" key="1">
    <citation type="journal article" date="2014" name="Int. J. Syst. Evol. Microbiol.">
        <title>Complete genome sequence of Corynebacterium casei LMG S-19264T (=DSM 44701T), isolated from a smear-ripened cheese.</title>
        <authorList>
            <consortium name="US DOE Joint Genome Institute (JGI-PGF)"/>
            <person name="Walter F."/>
            <person name="Albersmeier A."/>
            <person name="Kalinowski J."/>
            <person name="Ruckert C."/>
        </authorList>
    </citation>
    <scope>NUCLEOTIDE SEQUENCE</scope>
    <source>
        <strain evidence="2">CGMCC 4.7312</strain>
    </source>
</reference>
<sequence>MLLAVAPDHTVDFETLVPFFQYSDAADAEGANIVAETTAIANPNKAAQTTERKRVTASPFQGFRSDNAGRNSN</sequence>
<accession>A0A917U478</accession>
<proteinExistence type="predicted"/>
<evidence type="ECO:0000313" key="2">
    <source>
        <dbReference type="EMBL" id="GGM53943.1"/>
    </source>
</evidence>
<dbReference type="Proteomes" id="UP000608890">
    <property type="component" value="Unassembled WGS sequence"/>
</dbReference>
<dbReference type="AlphaFoldDB" id="A0A917U478"/>
<keyword evidence="3" id="KW-1185">Reference proteome</keyword>
<gene>
    <name evidence="2" type="ORF">GCM10011608_43610</name>
</gene>
<name>A0A917U478_9ACTN</name>
<evidence type="ECO:0000256" key="1">
    <source>
        <dbReference type="SAM" id="MobiDB-lite"/>
    </source>
</evidence>
<reference evidence="2" key="2">
    <citation type="submission" date="2020-09" db="EMBL/GenBank/DDBJ databases">
        <authorList>
            <person name="Sun Q."/>
            <person name="Zhou Y."/>
        </authorList>
    </citation>
    <scope>NUCLEOTIDE SEQUENCE</scope>
    <source>
        <strain evidence="2">CGMCC 4.7312</strain>
    </source>
</reference>
<comment type="caution">
    <text evidence="2">The sequence shown here is derived from an EMBL/GenBank/DDBJ whole genome shotgun (WGS) entry which is preliminary data.</text>
</comment>
<protein>
    <submittedName>
        <fullName evidence="2">Uncharacterized protein</fullName>
    </submittedName>
</protein>
<organism evidence="2 3">
    <name type="scientific">Micromonospora sonchi</name>
    <dbReference type="NCBI Taxonomy" id="1763543"/>
    <lineage>
        <taxon>Bacteria</taxon>
        <taxon>Bacillati</taxon>
        <taxon>Actinomycetota</taxon>
        <taxon>Actinomycetes</taxon>
        <taxon>Micromonosporales</taxon>
        <taxon>Micromonosporaceae</taxon>
        <taxon>Micromonospora</taxon>
    </lineage>
</organism>
<dbReference type="EMBL" id="BMNB01000023">
    <property type="protein sequence ID" value="GGM53943.1"/>
    <property type="molecule type" value="Genomic_DNA"/>
</dbReference>